<keyword evidence="3" id="KW-1185">Reference proteome</keyword>
<accession>A0ABP7B5Y9</accession>
<comment type="caution">
    <text evidence="2">The sequence shown here is derived from an EMBL/GenBank/DDBJ whole genome shotgun (WGS) entry which is preliminary data.</text>
</comment>
<feature type="signal peptide" evidence="1">
    <location>
        <begin position="1"/>
        <end position="25"/>
    </location>
</feature>
<evidence type="ECO:0000313" key="2">
    <source>
        <dbReference type="EMBL" id="GAA3648525.1"/>
    </source>
</evidence>
<keyword evidence="1" id="KW-0732">Signal</keyword>
<organism evidence="2 3">
    <name type="scientific">Lentzea roselyniae</name>
    <dbReference type="NCBI Taxonomy" id="531940"/>
    <lineage>
        <taxon>Bacteria</taxon>
        <taxon>Bacillati</taxon>
        <taxon>Actinomycetota</taxon>
        <taxon>Actinomycetes</taxon>
        <taxon>Pseudonocardiales</taxon>
        <taxon>Pseudonocardiaceae</taxon>
        <taxon>Lentzea</taxon>
    </lineage>
</organism>
<dbReference type="EMBL" id="BAABBE010000010">
    <property type="protein sequence ID" value="GAA3648525.1"/>
    <property type="molecule type" value="Genomic_DNA"/>
</dbReference>
<evidence type="ECO:0000256" key="1">
    <source>
        <dbReference type="SAM" id="SignalP"/>
    </source>
</evidence>
<gene>
    <name evidence="2" type="ORF">GCM10022267_38790</name>
</gene>
<proteinExistence type="predicted"/>
<name>A0ABP7B5Y9_9PSEU</name>
<evidence type="ECO:0000313" key="3">
    <source>
        <dbReference type="Proteomes" id="UP001500711"/>
    </source>
</evidence>
<sequence>MRTRNGRMSPLACAGLVLSSPYASAAAEADRKLRREGSLDTVPDRRDATLTVASVVRRRRVRHPGITGVQSG</sequence>
<dbReference type="Proteomes" id="UP001500711">
    <property type="component" value="Unassembled WGS sequence"/>
</dbReference>
<feature type="chain" id="PRO_5046767360" evidence="1">
    <location>
        <begin position="26"/>
        <end position="72"/>
    </location>
</feature>
<protein>
    <submittedName>
        <fullName evidence="2">Uncharacterized protein</fullName>
    </submittedName>
</protein>
<reference evidence="3" key="1">
    <citation type="journal article" date="2019" name="Int. J. Syst. Evol. Microbiol.">
        <title>The Global Catalogue of Microorganisms (GCM) 10K type strain sequencing project: providing services to taxonomists for standard genome sequencing and annotation.</title>
        <authorList>
            <consortium name="The Broad Institute Genomics Platform"/>
            <consortium name="The Broad Institute Genome Sequencing Center for Infectious Disease"/>
            <person name="Wu L."/>
            <person name="Ma J."/>
        </authorList>
    </citation>
    <scope>NUCLEOTIDE SEQUENCE [LARGE SCALE GENOMIC DNA]</scope>
    <source>
        <strain evidence="3">JCM 17494</strain>
    </source>
</reference>